<accession>A0A7L7L805</accession>
<evidence type="ECO:0000259" key="7">
    <source>
        <dbReference type="PROSITE" id="PS50113"/>
    </source>
</evidence>
<keyword evidence="9" id="KW-1185">Reference proteome</keyword>
<dbReference type="FunFam" id="3.30.450.20:FF:000099">
    <property type="entry name" value="Sensory box sensor histidine kinase"/>
    <property type="match status" value="1"/>
</dbReference>
<dbReference type="KEGG" id="add:HUW48_12915"/>
<dbReference type="InterPro" id="IPR000700">
    <property type="entry name" value="PAS-assoc_C"/>
</dbReference>
<dbReference type="InterPro" id="IPR052162">
    <property type="entry name" value="Sensor_kinase/Photoreceptor"/>
</dbReference>
<dbReference type="NCBIfam" id="TIGR00229">
    <property type="entry name" value="sensory_box"/>
    <property type="match status" value="1"/>
</dbReference>
<gene>
    <name evidence="8" type="ORF">HUW48_12915</name>
</gene>
<dbReference type="Gene3D" id="3.30.450.20">
    <property type="entry name" value="PAS domain"/>
    <property type="match status" value="3"/>
</dbReference>
<comment type="catalytic activity">
    <reaction evidence="1">
        <text>ATP + protein L-histidine = ADP + protein N-phospho-L-histidine.</text>
        <dbReference type="EC" id="2.7.13.3"/>
    </reaction>
</comment>
<dbReference type="SMART" id="SM00086">
    <property type="entry name" value="PAC"/>
    <property type="match status" value="2"/>
</dbReference>
<dbReference type="RefSeq" id="WP_182416066.1">
    <property type="nucleotide sequence ID" value="NZ_CP055153.1"/>
</dbReference>
<dbReference type="InterPro" id="IPR013655">
    <property type="entry name" value="PAS_fold_3"/>
</dbReference>
<dbReference type="InterPro" id="IPR013656">
    <property type="entry name" value="PAS_4"/>
</dbReference>
<dbReference type="PANTHER" id="PTHR43304">
    <property type="entry name" value="PHYTOCHROME-LIKE PROTEIN CPH1"/>
    <property type="match status" value="1"/>
</dbReference>
<keyword evidence="5" id="KW-0418">Kinase</keyword>
<evidence type="ECO:0000259" key="6">
    <source>
        <dbReference type="PROSITE" id="PS50112"/>
    </source>
</evidence>
<sequence>MSENAKVDLHELFVNIPEALIAIAPDYTVLEVTNKYLTLVLRTREQLMGSNLLEAFPDSPEDDSSKNTSLLRQSIDKTFREKIVNYFEPLRYDIVRPSAQGGGYETRYWEASHTPILDEAGEVKYIIRRTSNVTQRELAKRAHLEMENKFKYMTDAVPQLIHTADTQGNVTYVNQRWLNYTGLSAEELLGTGWRNTFHPDDLAAVQKKMDVALPPNEEFQAEVRIRNKEGNYRWHLTKSLPLVNLEGAVNMRVGSNTDIHDAKIMVQELLATNEQMSQLSDQVHLAFQKVEAERSTLERLILRAPGLFCILKGSELRFELVNPAYQELYPGRELLHKTVAEALPEIVDQGFLEVLQSVYQTGQDFVAEEIPFTLYRFADQAPETIYFNFTYQAIFDENNKVSGILGFGYDVTPQVTFKQKLKELGYDTNKSPLPSNN</sequence>
<evidence type="ECO:0000256" key="4">
    <source>
        <dbReference type="ARBA" id="ARBA00022679"/>
    </source>
</evidence>
<name>A0A7L7L805_9BACT</name>
<evidence type="ECO:0000313" key="8">
    <source>
        <dbReference type="EMBL" id="QMU28884.1"/>
    </source>
</evidence>
<proteinExistence type="predicted"/>
<organism evidence="8 9">
    <name type="scientific">Adhaeribacter radiodurans</name>
    <dbReference type="NCBI Taxonomy" id="2745197"/>
    <lineage>
        <taxon>Bacteria</taxon>
        <taxon>Pseudomonadati</taxon>
        <taxon>Bacteroidota</taxon>
        <taxon>Cytophagia</taxon>
        <taxon>Cytophagales</taxon>
        <taxon>Hymenobacteraceae</taxon>
        <taxon>Adhaeribacter</taxon>
    </lineage>
</organism>
<dbReference type="InterPro" id="IPR000014">
    <property type="entry name" value="PAS"/>
</dbReference>
<feature type="domain" description="PAS" evidence="6">
    <location>
        <begin position="146"/>
        <end position="216"/>
    </location>
</feature>
<feature type="domain" description="PAC" evidence="7">
    <location>
        <begin position="219"/>
        <end position="271"/>
    </location>
</feature>
<protein>
    <recommendedName>
        <fullName evidence="2">histidine kinase</fullName>
        <ecNumber evidence="2">2.7.13.3</ecNumber>
    </recommendedName>
</protein>
<evidence type="ECO:0000313" key="9">
    <source>
        <dbReference type="Proteomes" id="UP000514509"/>
    </source>
</evidence>
<dbReference type="EC" id="2.7.13.3" evidence="2"/>
<evidence type="ECO:0000256" key="3">
    <source>
        <dbReference type="ARBA" id="ARBA00022553"/>
    </source>
</evidence>
<dbReference type="Pfam" id="PF08447">
    <property type="entry name" value="PAS_3"/>
    <property type="match status" value="1"/>
</dbReference>
<dbReference type="EMBL" id="CP055153">
    <property type="protein sequence ID" value="QMU28884.1"/>
    <property type="molecule type" value="Genomic_DNA"/>
</dbReference>
<reference evidence="8 9" key="1">
    <citation type="submission" date="2020-08" db="EMBL/GenBank/DDBJ databases">
        <title>Adhaeribacter dokdonensis sp. nov., isolated from the rhizosphere of Elymus tsukushiensis, a plant native to the Dokdo Islands, Republic of Korea.</title>
        <authorList>
            <person name="Ghim S.Y."/>
        </authorList>
    </citation>
    <scope>NUCLEOTIDE SEQUENCE [LARGE SCALE GENOMIC DNA]</scope>
    <source>
        <strain evidence="8 9">KUDC8001</strain>
    </source>
</reference>
<keyword evidence="4" id="KW-0808">Transferase</keyword>
<dbReference type="CDD" id="cd00130">
    <property type="entry name" value="PAS"/>
    <property type="match status" value="1"/>
</dbReference>
<dbReference type="Proteomes" id="UP000514509">
    <property type="component" value="Chromosome"/>
</dbReference>
<dbReference type="GO" id="GO:0004673">
    <property type="term" value="F:protein histidine kinase activity"/>
    <property type="evidence" value="ECO:0007669"/>
    <property type="project" value="UniProtKB-EC"/>
</dbReference>
<dbReference type="Pfam" id="PF08448">
    <property type="entry name" value="PAS_4"/>
    <property type="match status" value="2"/>
</dbReference>
<evidence type="ECO:0000256" key="5">
    <source>
        <dbReference type="ARBA" id="ARBA00022777"/>
    </source>
</evidence>
<evidence type="ECO:0000256" key="2">
    <source>
        <dbReference type="ARBA" id="ARBA00012438"/>
    </source>
</evidence>
<dbReference type="SMART" id="SM00091">
    <property type="entry name" value="PAS"/>
    <property type="match status" value="3"/>
</dbReference>
<dbReference type="InterPro" id="IPR001610">
    <property type="entry name" value="PAC"/>
</dbReference>
<dbReference type="SUPFAM" id="SSF55785">
    <property type="entry name" value="PYP-like sensor domain (PAS domain)"/>
    <property type="match status" value="3"/>
</dbReference>
<dbReference type="PANTHER" id="PTHR43304:SF1">
    <property type="entry name" value="PAC DOMAIN-CONTAINING PROTEIN"/>
    <property type="match status" value="1"/>
</dbReference>
<dbReference type="InterPro" id="IPR035965">
    <property type="entry name" value="PAS-like_dom_sf"/>
</dbReference>
<dbReference type="AlphaFoldDB" id="A0A7L7L805"/>
<dbReference type="PROSITE" id="PS50112">
    <property type="entry name" value="PAS"/>
    <property type="match status" value="1"/>
</dbReference>
<keyword evidence="3" id="KW-0597">Phosphoprotein</keyword>
<evidence type="ECO:0000256" key="1">
    <source>
        <dbReference type="ARBA" id="ARBA00000085"/>
    </source>
</evidence>
<dbReference type="PROSITE" id="PS50113">
    <property type="entry name" value="PAC"/>
    <property type="match status" value="2"/>
</dbReference>
<feature type="domain" description="PAC" evidence="7">
    <location>
        <begin position="368"/>
        <end position="423"/>
    </location>
</feature>